<evidence type="ECO:0000256" key="2">
    <source>
        <dbReference type="SAM" id="Phobius"/>
    </source>
</evidence>
<reference evidence="4" key="1">
    <citation type="journal article" date="2019" name="Int. J. Syst. Evol. Microbiol.">
        <title>The Global Catalogue of Microorganisms (GCM) 10K type strain sequencing project: providing services to taxonomists for standard genome sequencing and annotation.</title>
        <authorList>
            <consortium name="The Broad Institute Genomics Platform"/>
            <consortium name="The Broad Institute Genome Sequencing Center for Infectious Disease"/>
            <person name="Wu L."/>
            <person name="Ma J."/>
        </authorList>
    </citation>
    <scope>NUCLEOTIDE SEQUENCE [LARGE SCALE GENOMIC DNA]</scope>
    <source>
        <strain evidence="4">KCTC 42087</strain>
    </source>
</reference>
<proteinExistence type="predicted"/>
<feature type="region of interest" description="Disordered" evidence="1">
    <location>
        <begin position="119"/>
        <end position="140"/>
    </location>
</feature>
<dbReference type="InterPro" id="IPR039708">
    <property type="entry name" value="MT1774/Rv1733c-like"/>
</dbReference>
<dbReference type="RefSeq" id="WP_378291007.1">
    <property type="nucleotide sequence ID" value="NZ_JBHSON010000119.1"/>
</dbReference>
<dbReference type="PANTHER" id="PTHR42305">
    <property type="entry name" value="MEMBRANE PROTEIN RV1733C-RELATED"/>
    <property type="match status" value="1"/>
</dbReference>
<keyword evidence="2" id="KW-1133">Transmembrane helix</keyword>
<feature type="transmembrane region" description="Helical" evidence="2">
    <location>
        <begin position="171"/>
        <end position="193"/>
    </location>
</feature>
<name>A0ABW1AGN9_9ACTN</name>
<evidence type="ECO:0000313" key="4">
    <source>
        <dbReference type="Proteomes" id="UP001596074"/>
    </source>
</evidence>
<keyword evidence="2" id="KW-0472">Membrane</keyword>
<keyword evidence="2" id="KW-0812">Transmembrane</keyword>
<dbReference type="EMBL" id="JBHSON010000119">
    <property type="protein sequence ID" value="MFC5753704.1"/>
    <property type="molecule type" value="Genomic_DNA"/>
</dbReference>
<evidence type="ECO:0008006" key="5">
    <source>
        <dbReference type="Google" id="ProtNLM"/>
    </source>
</evidence>
<feature type="region of interest" description="Disordered" evidence="1">
    <location>
        <begin position="1"/>
        <end position="28"/>
    </location>
</feature>
<dbReference type="Proteomes" id="UP001596074">
    <property type="component" value="Unassembled WGS sequence"/>
</dbReference>
<gene>
    <name evidence="3" type="ORF">ACFPZN_49490</name>
</gene>
<keyword evidence="4" id="KW-1185">Reference proteome</keyword>
<evidence type="ECO:0000256" key="1">
    <source>
        <dbReference type="SAM" id="MobiDB-lite"/>
    </source>
</evidence>
<feature type="compositionally biased region" description="Gly residues" evidence="1">
    <location>
        <begin position="1"/>
        <end position="16"/>
    </location>
</feature>
<sequence>MRDSGIGGGMPRGPGGPRDHRPPRSRRRLRPLLGLERNRLRRPVDRTQRVIALCLLFLLLALAPPAAVWGGSLAYGSGLRAERAERAERQQVVATVLATGGLASTGDRYVHETVQATWPRPGAAGQDAKPRTGTLPSWKGARAGAKKPIWVDRAGDPVVRPRPHSRTVTDAAYAGGGAAIGAGLPLLGVYLLVRRRCDRHRYELWEDAWARLDADRGRHRPF</sequence>
<dbReference type="PANTHER" id="PTHR42305:SF1">
    <property type="entry name" value="MEMBRANE PROTEIN RV1733C-RELATED"/>
    <property type="match status" value="1"/>
</dbReference>
<organism evidence="3 4">
    <name type="scientific">Actinomadura rugatobispora</name>
    <dbReference type="NCBI Taxonomy" id="1994"/>
    <lineage>
        <taxon>Bacteria</taxon>
        <taxon>Bacillati</taxon>
        <taxon>Actinomycetota</taxon>
        <taxon>Actinomycetes</taxon>
        <taxon>Streptosporangiales</taxon>
        <taxon>Thermomonosporaceae</taxon>
        <taxon>Actinomadura</taxon>
    </lineage>
</organism>
<evidence type="ECO:0000313" key="3">
    <source>
        <dbReference type="EMBL" id="MFC5753704.1"/>
    </source>
</evidence>
<comment type="caution">
    <text evidence="3">The sequence shown here is derived from an EMBL/GenBank/DDBJ whole genome shotgun (WGS) entry which is preliminary data.</text>
</comment>
<protein>
    <recommendedName>
        <fullName evidence="5">DUF3592 domain-containing protein</fullName>
    </recommendedName>
</protein>
<accession>A0ABW1AGN9</accession>